<evidence type="ECO:0000259" key="2">
    <source>
        <dbReference type="Pfam" id="PF13439"/>
    </source>
</evidence>
<keyword evidence="4" id="KW-1185">Reference proteome</keyword>
<dbReference type="GO" id="GO:0016757">
    <property type="term" value="F:glycosyltransferase activity"/>
    <property type="evidence" value="ECO:0007669"/>
    <property type="project" value="InterPro"/>
</dbReference>
<protein>
    <submittedName>
        <fullName evidence="3">Glycosyltransferase</fullName>
    </submittedName>
</protein>
<dbReference type="Pfam" id="PF13439">
    <property type="entry name" value="Glyco_transf_4"/>
    <property type="match status" value="1"/>
</dbReference>
<dbReference type="Pfam" id="PF00534">
    <property type="entry name" value="Glycos_transf_1"/>
    <property type="match status" value="1"/>
</dbReference>
<dbReference type="KEGG" id="ddl:Desdi_3231"/>
<dbReference type="InterPro" id="IPR028098">
    <property type="entry name" value="Glyco_trans_4-like_N"/>
</dbReference>
<dbReference type="eggNOG" id="COG0438">
    <property type="taxonomic scope" value="Bacteria"/>
</dbReference>
<organism evidence="3 4">
    <name type="scientific">Desulfitobacterium dichloroeliminans (strain LMG P-21439 / DCA1)</name>
    <dbReference type="NCBI Taxonomy" id="871963"/>
    <lineage>
        <taxon>Bacteria</taxon>
        <taxon>Bacillati</taxon>
        <taxon>Bacillota</taxon>
        <taxon>Clostridia</taxon>
        <taxon>Eubacteriales</taxon>
        <taxon>Desulfitobacteriaceae</taxon>
        <taxon>Desulfitobacterium</taxon>
    </lineage>
</organism>
<dbReference type="EMBL" id="CP003344">
    <property type="protein sequence ID" value="AGA70625.1"/>
    <property type="molecule type" value="Genomic_DNA"/>
</dbReference>
<sequence length="419" mass="46973">MNVLVISHLYPTAAQPLSGIFVQQQIEAIHAQGIEVTLVNPTPWFPRALKGLGKWGKYAQVPDYELHQGMDIYHPRVLEFPRGYFFAHYPLTYRLGMGKLIARLVREKKPDLIHAHVAHPDGAAAVALGKQYNLPVVVTIHGQDFAHTLNRSPRCAESVKDTLRQARRVILVSDKLRENYGLEHWADNLSKYRVIYNGAEFEDIDNQTQAEVQKSASSENAIPNERWPVLLTVGFLREPKGHAYVLEALAHSELLKTYPDLLYRIAGDGAERRNLEAKVSALGLEKHVEFLGSLPHPQAMAEMARCDIFVMPSWNEAFGVVYLEALSQGKPIIGTKGEGIAPLIHREEVGLTVRPRNAEDIRLAIEKLLSNPDLAQEMGKKGQTLVRENFTWSHNARQTIALYREVLTEGNQGLGAELV</sequence>
<dbReference type="OrthoDB" id="9795068at2"/>
<dbReference type="PANTHER" id="PTHR45947">
    <property type="entry name" value="SULFOQUINOVOSYL TRANSFERASE SQD2"/>
    <property type="match status" value="1"/>
</dbReference>
<dbReference type="AlphaFoldDB" id="L0FC94"/>
<dbReference type="SUPFAM" id="SSF53756">
    <property type="entry name" value="UDP-Glycosyltransferase/glycogen phosphorylase"/>
    <property type="match status" value="1"/>
</dbReference>
<dbReference type="Gene3D" id="3.40.50.2000">
    <property type="entry name" value="Glycogen Phosphorylase B"/>
    <property type="match status" value="2"/>
</dbReference>
<dbReference type="HOGENOM" id="CLU_009583_2_4_9"/>
<dbReference type="InterPro" id="IPR050194">
    <property type="entry name" value="Glycosyltransferase_grp1"/>
</dbReference>
<dbReference type="STRING" id="871963.Desdi_3231"/>
<accession>L0FC94</accession>
<evidence type="ECO:0000313" key="4">
    <source>
        <dbReference type="Proteomes" id="UP000010797"/>
    </source>
</evidence>
<dbReference type="Proteomes" id="UP000010797">
    <property type="component" value="Chromosome"/>
</dbReference>
<gene>
    <name evidence="3" type="ordered locus">Desdi_3231</name>
</gene>
<dbReference type="PANTHER" id="PTHR45947:SF14">
    <property type="entry name" value="SLL1723 PROTEIN"/>
    <property type="match status" value="1"/>
</dbReference>
<name>L0FC94_DESDL</name>
<keyword evidence="3" id="KW-0808">Transferase</keyword>
<feature type="domain" description="Glycosyl transferase family 1" evidence="1">
    <location>
        <begin position="223"/>
        <end position="383"/>
    </location>
</feature>
<feature type="domain" description="Glycosyltransferase subfamily 4-like N-terminal" evidence="2">
    <location>
        <begin position="21"/>
        <end position="199"/>
    </location>
</feature>
<dbReference type="RefSeq" id="WP_015263584.1">
    <property type="nucleotide sequence ID" value="NC_019903.1"/>
</dbReference>
<dbReference type="InterPro" id="IPR001296">
    <property type="entry name" value="Glyco_trans_1"/>
</dbReference>
<proteinExistence type="predicted"/>
<evidence type="ECO:0000313" key="3">
    <source>
        <dbReference type="EMBL" id="AGA70625.1"/>
    </source>
</evidence>
<reference evidence="4" key="1">
    <citation type="submission" date="2012-02" db="EMBL/GenBank/DDBJ databases">
        <title>Complete sequence of Desulfitobacterium dichloroeliminans LMG P-21439.</title>
        <authorList>
            <person name="Lucas S."/>
            <person name="Han J."/>
            <person name="Lapidus A."/>
            <person name="Cheng J.-F."/>
            <person name="Goodwin L."/>
            <person name="Pitluck S."/>
            <person name="Peters L."/>
            <person name="Ovchinnikova G."/>
            <person name="Teshima H."/>
            <person name="Detter J.C."/>
            <person name="Han C."/>
            <person name="Tapia R."/>
            <person name="Land M."/>
            <person name="Hauser L."/>
            <person name="Kyrpides N."/>
            <person name="Ivanova N."/>
            <person name="Pagani I."/>
            <person name="Kruse T."/>
            <person name="de Vos W.M."/>
            <person name="Boon N."/>
            <person name="Smidt H."/>
            <person name="Woyke T."/>
        </authorList>
    </citation>
    <scope>NUCLEOTIDE SEQUENCE [LARGE SCALE GENOMIC DNA]</scope>
    <source>
        <strain evidence="4">LMG P-21439 / DCA1</strain>
    </source>
</reference>
<evidence type="ECO:0000259" key="1">
    <source>
        <dbReference type="Pfam" id="PF00534"/>
    </source>
</evidence>